<evidence type="ECO:0000256" key="4">
    <source>
        <dbReference type="ARBA" id="ARBA00023163"/>
    </source>
</evidence>
<dbReference type="InterPro" id="IPR018356">
    <property type="entry name" value="Tscrpt_reg_HTH_DeoR_CS"/>
</dbReference>
<keyword evidence="7" id="KW-1185">Reference proteome</keyword>
<dbReference type="PROSITE" id="PS00894">
    <property type="entry name" value="HTH_DEOR_1"/>
    <property type="match status" value="1"/>
</dbReference>
<evidence type="ECO:0000256" key="2">
    <source>
        <dbReference type="ARBA" id="ARBA00023015"/>
    </source>
</evidence>
<keyword evidence="2" id="KW-0805">Transcription regulation</keyword>
<dbReference type="InterPro" id="IPR037171">
    <property type="entry name" value="NagB/RpiA_transferase-like"/>
</dbReference>
<gene>
    <name evidence="6" type="ORF">C5L14_07885</name>
</gene>
<dbReference type="InterPro" id="IPR036388">
    <property type="entry name" value="WH-like_DNA-bd_sf"/>
</dbReference>
<dbReference type="PANTHER" id="PTHR30363:SF4">
    <property type="entry name" value="GLYCEROL-3-PHOSPHATE REGULON REPRESSOR"/>
    <property type="match status" value="1"/>
</dbReference>
<keyword evidence="1" id="KW-0678">Repressor</keyword>
<keyword evidence="4" id="KW-0804">Transcription</keyword>
<dbReference type="SUPFAM" id="SSF100950">
    <property type="entry name" value="NagB/RpiA/CoA transferase-like"/>
    <property type="match status" value="1"/>
</dbReference>
<sequence length="253" mass="27173">MSIESTPDERRAFILSTLKARGRLSTQEVSAHFEVSEDTIRRDFRDMAAEGLIKRVHGAALPVSPGELPFQGRYKIAAGLKTRLARVAARLVLPDQVVVIDGGTTNLEVARQLPRDLRATIVTNSPLVATATTEHPHLEVILLGGVFDKRSQMVLGARVLDQLQAVNADLCFIGVHGIHEEFGLTTAGYDEAAIKAAMIRAAAEVVAVATPDKFGTAAAHHFAALSSIDTLVTEDTTRTRDLLGKGGMKAIYA</sequence>
<keyword evidence="3" id="KW-0238">DNA-binding</keyword>
<dbReference type="InterPro" id="IPR050313">
    <property type="entry name" value="Carb_Metab_HTH_regulators"/>
</dbReference>
<dbReference type="SMART" id="SM01134">
    <property type="entry name" value="DeoRC"/>
    <property type="match status" value="1"/>
</dbReference>
<evidence type="ECO:0000259" key="5">
    <source>
        <dbReference type="PROSITE" id="PS51000"/>
    </source>
</evidence>
<dbReference type="Gene3D" id="1.10.10.10">
    <property type="entry name" value="Winged helix-like DNA-binding domain superfamily/Winged helix DNA-binding domain"/>
    <property type="match status" value="1"/>
</dbReference>
<dbReference type="RefSeq" id="WP_105861494.1">
    <property type="nucleotide sequence ID" value="NZ_PUEJ01000003.1"/>
</dbReference>
<feature type="domain" description="HTH deoR-type" evidence="5">
    <location>
        <begin position="7"/>
        <end position="62"/>
    </location>
</feature>
<dbReference type="EMBL" id="PUEJ01000003">
    <property type="protein sequence ID" value="PRH87825.1"/>
    <property type="molecule type" value="Genomic_DNA"/>
</dbReference>
<dbReference type="SMART" id="SM00420">
    <property type="entry name" value="HTH_DEOR"/>
    <property type="match status" value="1"/>
</dbReference>
<protein>
    <submittedName>
        <fullName evidence="6">DeoR family transcriptional regulator</fullName>
    </submittedName>
</protein>
<dbReference type="GO" id="GO:0003700">
    <property type="term" value="F:DNA-binding transcription factor activity"/>
    <property type="evidence" value="ECO:0007669"/>
    <property type="project" value="InterPro"/>
</dbReference>
<dbReference type="InterPro" id="IPR014036">
    <property type="entry name" value="DeoR-like_C"/>
</dbReference>
<dbReference type="PROSITE" id="PS51000">
    <property type="entry name" value="HTH_DEOR_2"/>
    <property type="match status" value="1"/>
</dbReference>
<evidence type="ECO:0000313" key="7">
    <source>
        <dbReference type="Proteomes" id="UP000237682"/>
    </source>
</evidence>
<dbReference type="GO" id="GO:0003677">
    <property type="term" value="F:DNA binding"/>
    <property type="evidence" value="ECO:0007669"/>
    <property type="project" value="UniProtKB-KW"/>
</dbReference>
<reference evidence="6 7" key="1">
    <citation type="submission" date="2018-02" db="EMBL/GenBank/DDBJ databases">
        <title>Whole genome sequencing of endophytic bacterium.</title>
        <authorList>
            <person name="Eedara R."/>
            <person name="Podile A.R."/>
        </authorList>
    </citation>
    <scope>NUCLEOTIDE SEQUENCE [LARGE SCALE GENOMIC DNA]</scope>
    <source>
        <strain evidence="6 7">RP1T</strain>
    </source>
</reference>
<proteinExistence type="predicted"/>
<name>A0A2S9QES9_9HYPH</name>
<dbReference type="Pfam" id="PF08220">
    <property type="entry name" value="HTH_DeoR"/>
    <property type="match status" value="1"/>
</dbReference>
<dbReference type="Proteomes" id="UP000237682">
    <property type="component" value="Unassembled WGS sequence"/>
</dbReference>
<dbReference type="PRINTS" id="PR00037">
    <property type="entry name" value="HTHLACR"/>
</dbReference>
<dbReference type="InterPro" id="IPR036390">
    <property type="entry name" value="WH_DNA-bd_sf"/>
</dbReference>
<comment type="caution">
    <text evidence="6">The sequence shown here is derived from an EMBL/GenBank/DDBJ whole genome shotgun (WGS) entry which is preliminary data.</text>
</comment>
<organism evidence="6 7">
    <name type="scientific">Labrys okinawensis</name>
    <dbReference type="NCBI Taxonomy" id="346911"/>
    <lineage>
        <taxon>Bacteria</taxon>
        <taxon>Pseudomonadati</taxon>
        <taxon>Pseudomonadota</taxon>
        <taxon>Alphaproteobacteria</taxon>
        <taxon>Hyphomicrobiales</taxon>
        <taxon>Xanthobacteraceae</taxon>
        <taxon>Labrys</taxon>
    </lineage>
</organism>
<evidence type="ECO:0000256" key="3">
    <source>
        <dbReference type="ARBA" id="ARBA00023125"/>
    </source>
</evidence>
<dbReference type="InterPro" id="IPR001034">
    <property type="entry name" value="DeoR_HTH"/>
</dbReference>
<dbReference type="PANTHER" id="PTHR30363">
    <property type="entry name" value="HTH-TYPE TRANSCRIPTIONAL REGULATOR SRLR-RELATED"/>
    <property type="match status" value="1"/>
</dbReference>
<dbReference type="AlphaFoldDB" id="A0A2S9QES9"/>
<evidence type="ECO:0000313" key="6">
    <source>
        <dbReference type="EMBL" id="PRH87825.1"/>
    </source>
</evidence>
<dbReference type="SUPFAM" id="SSF46785">
    <property type="entry name" value="Winged helix' DNA-binding domain"/>
    <property type="match status" value="1"/>
</dbReference>
<dbReference type="Gene3D" id="3.40.50.1360">
    <property type="match status" value="1"/>
</dbReference>
<dbReference type="Pfam" id="PF00455">
    <property type="entry name" value="DeoRC"/>
    <property type="match status" value="1"/>
</dbReference>
<evidence type="ECO:0000256" key="1">
    <source>
        <dbReference type="ARBA" id="ARBA00022491"/>
    </source>
</evidence>
<accession>A0A2S9QES9</accession>
<dbReference type="OrthoDB" id="9797223at2"/>